<dbReference type="AlphaFoldDB" id="A0A6J8APG8"/>
<evidence type="ECO:0000256" key="1">
    <source>
        <dbReference type="SAM" id="Coils"/>
    </source>
</evidence>
<feature type="coiled-coil region" evidence="1">
    <location>
        <begin position="122"/>
        <end position="152"/>
    </location>
</feature>
<dbReference type="GO" id="GO:0005634">
    <property type="term" value="C:nucleus"/>
    <property type="evidence" value="ECO:0007669"/>
    <property type="project" value="TreeGrafter"/>
</dbReference>
<evidence type="ECO:0000259" key="3">
    <source>
        <dbReference type="Pfam" id="PF13873"/>
    </source>
</evidence>
<keyword evidence="1" id="KW-0175">Coiled coil</keyword>
<protein>
    <recommendedName>
        <fullName evidence="3">Myb/SANT-like DNA-binding domain-containing protein</fullName>
    </recommendedName>
</protein>
<keyword evidence="5" id="KW-1185">Reference proteome</keyword>
<name>A0A6J8APG8_MYTCO</name>
<dbReference type="InterPro" id="IPR028002">
    <property type="entry name" value="Myb_DNA-bind_5"/>
</dbReference>
<gene>
    <name evidence="4" type="ORF">MCOR_9055</name>
</gene>
<organism evidence="4 5">
    <name type="scientific">Mytilus coruscus</name>
    <name type="common">Sea mussel</name>
    <dbReference type="NCBI Taxonomy" id="42192"/>
    <lineage>
        <taxon>Eukaryota</taxon>
        <taxon>Metazoa</taxon>
        <taxon>Spiralia</taxon>
        <taxon>Lophotrochozoa</taxon>
        <taxon>Mollusca</taxon>
        <taxon>Bivalvia</taxon>
        <taxon>Autobranchia</taxon>
        <taxon>Pteriomorphia</taxon>
        <taxon>Mytilida</taxon>
        <taxon>Mytiloidea</taxon>
        <taxon>Mytilidae</taxon>
        <taxon>Mytilinae</taxon>
        <taxon>Mytilus</taxon>
    </lineage>
</organism>
<dbReference type="Proteomes" id="UP000507470">
    <property type="component" value="Unassembled WGS sequence"/>
</dbReference>
<feature type="compositionally biased region" description="Polar residues" evidence="2">
    <location>
        <begin position="175"/>
        <end position="187"/>
    </location>
</feature>
<evidence type="ECO:0000313" key="4">
    <source>
        <dbReference type="EMBL" id="CAC5370086.1"/>
    </source>
</evidence>
<dbReference type="PANTHER" id="PTHR23098:SF16">
    <property type="entry name" value="REGULATORY PROTEIN ZESTE"/>
    <property type="match status" value="1"/>
</dbReference>
<proteinExistence type="predicted"/>
<accession>A0A6J8APG8</accession>
<evidence type="ECO:0000256" key="2">
    <source>
        <dbReference type="SAM" id="MobiDB-lite"/>
    </source>
</evidence>
<dbReference type="EMBL" id="CACVKT020001653">
    <property type="protein sequence ID" value="CAC5370086.1"/>
    <property type="molecule type" value="Genomic_DNA"/>
</dbReference>
<dbReference type="OrthoDB" id="6158095at2759"/>
<feature type="region of interest" description="Disordered" evidence="2">
    <location>
        <begin position="168"/>
        <end position="187"/>
    </location>
</feature>
<evidence type="ECO:0000313" key="5">
    <source>
        <dbReference type="Proteomes" id="UP000507470"/>
    </source>
</evidence>
<dbReference type="PANTHER" id="PTHR23098">
    <property type="entry name" value="AGAP001331-PA-RELATED"/>
    <property type="match status" value="1"/>
</dbReference>
<reference evidence="4 5" key="1">
    <citation type="submission" date="2020-06" db="EMBL/GenBank/DDBJ databases">
        <authorList>
            <person name="Li R."/>
            <person name="Bekaert M."/>
        </authorList>
    </citation>
    <scope>NUCLEOTIDE SEQUENCE [LARGE SCALE GENOMIC DNA]</scope>
    <source>
        <strain evidence="5">wild</strain>
    </source>
</reference>
<feature type="domain" description="Myb/SANT-like DNA-binding" evidence="3">
    <location>
        <begin position="2"/>
        <end position="38"/>
    </location>
</feature>
<sequence>MAWGEVQTSVNATSVVPRSMDKVRKKWDDVKRLTKKRAAGVRKDQTLTGGGERSIVPLTNTEEILVSLIGEEKIYGIPDGICAFQQQLKVGSQINCYSNQSIKIYFSCNIMAIQSELLAIEKERLSTEKKRLTIEEDRLRLERERLEELKKISGILLRRNTIRSQFDSHLDVPSKSPSIADKTSSQYGEPDYSYMDASLLLD</sequence>
<dbReference type="Pfam" id="PF13873">
    <property type="entry name" value="Myb_DNA-bind_5"/>
    <property type="match status" value="1"/>
</dbReference>